<feature type="compositionally biased region" description="Acidic residues" evidence="9">
    <location>
        <begin position="171"/>
        <end position="185"/>
    </location>
</feature>
<dbReference type="PANTHER" id="PTHR45626">
    <property type="entry name" value="TRANSCRIPTION TERMINATION FACTOR 2-RELATED"/>
    <property type="match status" value="1"/>
</dbReference>
<dbReference type="InterPro" id="IPR013083">
    <property type="entry name" value="Znf_RING/FYVE/PHD"/>
</dbReference>
<evidence type="ECO:0000256" key="8">
    <source>
        <dbReference type="PROSITE-ProRule" id="PRU00175"/>
    </source>
</evidence>
<dbReference type="EMBL" id="LXQA010009119">
    <property type="protein sequence ID" value="MCH85780.1"/>
    <property type="molecule type" value="Genomic_DNA"/>
</dbReference>
<comment type="caution">
    <text evidence="11">The sequence shown here is derived from an EMBL/GenBank/DDBJ whole genome shotgun (WGS) entry which is preliminary data.</text>
</comment>
<evidence type="ECO:0000313" key="12">
    <source>
        <dbReference type="Proteomes" id="UP000265520"/>
    </source>
</evidence>
<evidence type="ECO:0000256" key="4">
    <source>
        <dbReference type="ARBA" id="ARBA00022801"/>
    </source>
</evidence>
<dbReference type="GO" id="GO:0006281">
    <property type="term" value="P:DNA repair"/>
    <property type="evidence" value="ECO:0007669"/>
    <property type="project" value="TreeGrafter"/>
</dbReference>
<evidence type="ECO:0000256" key="2">
    <source>
        <dbReference type="ARBA" id="ARBA00022741"/>
    </source>
</evidence>
<dbReference type="Gene3D" id="3.30.40.10">
    <property type="entry name" value="Zinc/RING finger domain, C3HC4 (zinc finger)"/>
    <property type="match status" value="1"/>
</dbReference>
<keyword evidence="5" id="KW-0347">Helicase</keyword>
<dbReference type="PROSITE" id="PS00518">
    <property type="entry name" value="ZF_RING_1"/>
    <property type="match status" value="1"/>
</dbReference>
<keyword evidence="12" id="KW-1185">Reference proteome</keyword>
<dbReference type="GO" id="GO:0004386">
    <property type="term" value="F:helicase activity"/>
    <property type="evidence" value="ECO:0007669"/>
    <property type="project" value="UniProtKB-KW"/>
</dbReference>
<dbReference type="GO" id="GO:0008270">
    <property type="term" value="F:zinc ion binding"/>
    <property type="evidence" value="ECO:0007669"/>
    <property type="project" value="UniProtKB-KW"/>
</dbReference>
<dbReference type="GO" id="GO:0005524">
    <property type="term" value="F:ATP binding"/>
    <property type="evidence" value="ECO:0007669"/>
    <property type="project" value="UniProtKB-KW"/>
</dbReference>
<dbReference type="GO" id="GO:0005634">
    <property type="term" value="C:nucleus"/>
    <property type="evidence" value="ECO:0007669"/>
    <property type="project" value="TreeGrafter"/>
</dbReference>
<keyword evidence="2" id="KW-0547">Nucleotide-binding</keyword>
<evidence type="ECO:0000256" key="3">
    <source>
        <dbReference type="ARBA" id="ARBA00022771"/>
    </source>
</evidence>
<reference evidence="11 12" key="1">
    <citation type="journal article" date="2018" name="Front. Plant Sci.">
        <title>Red Clover (Trifolium pratense) and Zigzag Clover (T. medium) - A Picture of Genomic Similarities and Differences.</title>
        <authorList>
            <person name="Dluhosova J."/>
            <person name="Istvanek J."/>
            <person name="Nedelnik J."/>
            <person name="Repkova J."/>
        </authorList>
    </citation>
    <scope>NUCLEOTIDE SEQUENCE [LARGE SCALE GENOMIC DNA]</scope>
    <source>
        <strain evidence="12">cv. 10/8</strain>
        <tissue evidence="11">Leaf</tissue>
    </source>
</reference>
<sequence>MLLRLRQACDHPLLVKEYSSDPVGKDSVEMAKKLPKDMLINLFNSLETTSAICCVCNDPPDDSVISMCGHVFCYQCVSEHLTGDDNMCPAVHCKEQLGEDLVFSKATLRSCISDDLGGSSSGNSSLVDYSLVQNSDYSSSKIKAVLEVLHSNCKLKTPLLNSSEGNRDSLPSDDSDIEDFDSDVK</sequence>
<dbReference type="GO" id="GO:0008094">
    <property type="term" value="F:ATP-dependent activity, acting on DNA"/>
    <property type="evidence" value="ECO:0007669"/>
    <property type="project" value="TreeGrafter"/>
</dbReference>
<keyword evidence="6" id="KW-0862">Zinc</keyword>
<dbReference type="InterPro" id="IPR050628">
    <property type="entry name" value="SNF2_RAD54_helicase_TF"/>
</dbReference>
<feature type="domain" description="RING-type" evidence="10">
    <location>
        <begin position="53"/>
        <end position="89"/>
    </location>
</feature>
<evidence type="ECO:0000259" key="10">
    <source>
        <dbReference type="PROSITE" id="PS50089"/>
    </source>
</evidence>
<keyword evidence="4" id="KW-0378">Hydrolase</keyword>
<evidence type="ECO:0000313" key="11">
    <source>
        <dbReference type="EMBL" id="MCH85780.1"/>
    </source>
</evidence>
<evidence type="ECO:0000256" key="1">
    <source>
        <dbReference type="ARBA" id="ARBA00022723"/>
    </source>
</evidence>
<keyword evidence="3 8" id="KW-0863">Zinc-finger</keyword>
<feature type="region of interest" description="Disordered" evidence="9">
    <location>
        <begin position="160"/>
        <end position="185"/>
    </location>
</feature>
<dbReference type="PROSITE" id="PS50089">
    <property type="entry name" value="ZF_RING_2"/>
    <property type="match status" value="1"/>
</dbReference>
<accession>A0A392ME63</accession>
<dbReference type="AlphaFoldDB" id="A0A392ME63"/>
<keyword evidence="7" id="KW-0067">ATP-binding</keyword>
<gene>
    <name evidence="11" type="ORF">A2U01_0006630</name>
</gene>
<evidence type="ECO:0000256" key="7">
    <source>
        <dbReference type="ARBA" id="ARBA00022840"/>
    </source>
</evidence>
<dbReference type="InterPro" id="IPR018957">
    <property type="entry name" value="Znf_C3HC4_RING-type"/>
</dbReference>
<organism evidence="11 12">
    <name type="scientific">Trifolium medium</name>
    <dbReference type="NCBI Taxonomy" id="97028"/>
    <lineage>
        <taxon>Eukaryota</taxon>
        <taxon>Viridiplantae</taxon>
        <taxon>Streptophyta</taxon>
        <taxon>Embryophyta</taxon>
        <taxon>Tracheophyta</taxon>
        <taxon>Spermatophyta</taxon>
        <taxon>Magnoliopsida</taxon>
        <taxon>eudicotyledons</taxon>
        <taxon>Gunneridae</taxon>
        <taxon>Pentapetalae</taxon>
        <taxon>rosids</taxon>
        <taxon>fabids</taxon>
        <taxon>Fabales</taxon>
        <taxon>Fabaceae</taxon>
        <taxon>Papilionoideae</taxon>
        <taxon>50 kb inversion clade</taxon>
        <taxon>NPAAA clade</taxon>
        <taxon>Hologalegina</taxon>
        <taxon>IRL clade</taxon>
        <taxon>Trifolieae</taxon>
        <taxon>Trifolium</taxon>
    </lineage>
</organism>
<protein>
    <submittedName>
        <fullName evidence="11">Chromatin remodeling protein</fullName>
    </submittedName>
</protein>
<proteinExistence type="predicted"/>
<evidence type="ECO:0000256" key="6">
    <source>
        <dbReference type="ARBA" id="ARBA00022833"/>
    </source>
</evidence>
<dbReference type="GO" id="GO:0016787">
    <property type="term" value="F:hydrolase activity"/>
    <property type="evidence" value="ECO:0007669"/>
    <property type="project" value="UniProtKB-KW"/>
</dbReference>
<feature type="non-terminal residue" evidence="11">
    <location>
        <position position="185"/>
    </location>
</feature>
<dbReference type="Proteomes" id="UP000265520">
    <property type="component" value="Unassembled WGS sequence"/>
</dbReference>
<evidence type="ECO:0000256" key="5">
    <source>
        <dbReference type="ARBA" id="ARBA00022806"/>
    </source>
</evidence>
<dbReference type="PANTHER" id="PTHR45626:SF24">
    <property type="entry name" value="HELICASE-LIKE TRANSCRIPTION FACTOR CHR28-RELATED"/>
    <property type="match status" value="1"/>
</dbReference>
<dbReference type="InterPro" id="IPR017907">
    <property type="entry name" value="Znf_RING_CS"/>
</dbReference>
<dbReference type="SMART" id="SM00184">
    <property type="entry name" value="RING"/>
    <property type="match status" value="1"/>
</dbReference>
<dbReference type="Pfam" id="PF00097">
    <property type="entry name" value="zf-C3HC4"/>
    <property type="match status" value="1"/>
</dbReference>
<keyword evidence="1" id="KW-0479">Metal-binding</keyword>
<evidence type="ECO:0000256" key="9">
    <source>
        <dbReference type="SAM" id="MobiDB-lite"/>
    </source>
</evidence>
<name>A0A392ME63_9FABA</name>
<dbReference type="InterPro" id="IPR001841">
    <property type="entry name" value="Znf_RING"/>
</dbReference>
<dbReference type="SUPFAM" id="SSF57850">
    <property type="entry name" value="RING/U-box"/>
    <property type="match status" value="1"/>
</dbReference>